<gene>
    <name evidence="1" type="ORF">B0T24DRAFT_181973</name>
</gene>
<comment type="caution">
    <text evidence="1">The sequence shown here is derived from an EMBL/GenBank/DDBJ whole genome shotgun (WGS) entry which is preliminary data.</text>
</comment>
<reference evidence="1" key="1">
    <citation type="journal article" date="2023" name="Mol. Phylogenet. Evol.">
        <title>Genome-scale phylogeny and comparative genomics of the fungal order Sordariales.</title>
        <authorList>
            <person name="Hensen N."/>
            <person name="Bonometti L."/>
            <person name="Westerberg I."/>
            <person name="Brannstrom I.O."/>
            <person name="Guillou S."/>
            <person name="Cros-Aarteil S."/>
            <person name="Calhoun S."/>
            <person name="Haridas S."/>
            <person name="Kuo A."/>
            <person name="Mondo S."/>
            <person name="Pangilinan J."/>
            <person name="Riley R."/>
            <person name="LaButti K."/>
            <person name="Andreopoulos B."/>
            <person name="Lipzen A."/>
            <person name="Chen C."/>
            <person name="Yan M."/>
            <person name="Daum C."/>
            <person name="Ng V."/>
            <person name="Clum A."/>
            <person name="Steindorff A."/>
            <person name="Ohm R.A."/>
            <person name="Martin F."/>
            <person name="Silar P."/>
            <person name="Natvig D.O."/>
            <person name="Lalanne C."/>
            <person name="Gautier V."/>
            <person name="Ament-Velasquez S.L."/>
            <person name="Kruys A."/>
            <person name="Hutchinson M.I."/>
            <person name="Powell A.J."/>
            <person name="Barry K."/>
            <person name="Miller A.N."/>
            <person name="Grigoriev I.V."/>
            <person name="Debuchy R."/>
            <person name="Gladieux P."/>
            <person name="Hiltunen Thoren M."/>
            <person name="Johannesson H."/>
        </authorList>
    </citation>
    <scope>NUCLEOTIDE SEQUENCE</scope>
    <source>
        <strain evidence="1">CBS 958.72</strain>
    </source>
</reference>
<reference evidence="1" key="2">
    <citation type="submission" date="2023-06" db="EMBL/GenBank/DDBJ databases">
        <authorList>
            <consortium name="Lawrence Berkeley National Laboratory"/>
            <person name="Haridas S."/>
            <person name="Hensen N."/>
            <person name="Bonometti L."/>
            <person name="Westerberg I."/>
            <person name="Brannstrom I.O."/>
            <person name="Guillou S."/>
            <person name="Cros-Aarteil S."/>
            <person name="Calhoun S."/>
            <person name="Kuo A."/>
            <person name="Mondo S."/>
            <person name="Pangilinan J."/>
            <person name="Riley R."/>
            <person name="Labutti K."/>
            <person name="Andreopoulos B."/>
            <person name="Lipzen A."/>
            <person name="Chen C."/>
            <person name="Yanf M."/>
            <person name="Daum C."/>
            <person name="Ng V."/>
            <person name="Clum A."/>
            <person name="Steindorff A."/>
            <person name="Ohm R."/>
            <person name="Martin F."/>
            <person name="Silar P."/>
            <person name="Natvig D."/>
            <person name="Lalanne C."/>
            <person name="Gautier V."/>
            <person name="Ament-Velasquez S.L."/>
            <person name="Kruys A."/>
            <person name="Hutchinson M.I."/>
            <person name="Powell A.J."/>
            <person name="Barry K."/>
            <person name="Miller A.N."/>
            <person name="Grigoriev I.V."/>
            <person name="Debuchy R."/>
            <person name="Gladieux P."/>
            <person name="Thoren M.H."/>
            <person name="Johannesson H."/>
        </authorList>
    </citation>
    <scope>NUCLEOTIDE SEQUENCE</scope>
    <source>
        <strain evidence="1">CBS 958.72</strain>
    </source>
</reference>
<accession>A0AAE0TTQ6</accession>
<keyword evidence="2" id="KW-1185">Reference proteome</keyword>
<organism evidence="1 2">
    <name type="scientific">Lasiosphaeria ovina</name>
    <dbReference type="NCBI Taxonomy" id="92902"/>
    <lineage>
        <taxon>Eukaryota</taxon>
        <taxon>Fungi</taxon>
        <taxon>Dikarya</taxon>
        <taxon>Ascomycota</taxon>
        <taxon>Pezizomycotina</taxon>
        <taxon>Sordariomycetes</taxon>
        <taxon>Sordariomycetidae</taxon>
        <taxon>Sordariales</taxon>
        <taxon>Lasiosphaeriaceae</taxon>
        <taxon>Lasiosphaeria</taxon>
    </lineage>
</organism>
<name>A0AAE0TTQ6_9PEZI</name>
<evidence type="ECO:0000313" key="2">
    <source>
        <dbReference type="Proteomes" id="UP001287356"/>
    </source>
</evidence>
<sequence length="152" mass="17259">MTWDCPPRSFLSLLSTIPAHLPRHLFRNAAADGWKSRLAMPIPFAILHVVLSWQASRANAAHRGELWQIVDSLTGFNVVLKNFAAPLTVILFESEPVWNIQFHGDATSRHEKGTMCLLQTQYTSRNAKILLTKRLSRRQRCKLVGSWVTTPK</sequence>
<protein>
    <submittedName>
        <fullName evidence="1">Uncharacterized protein</fullName>
    </submittedName>
</protein>
<dbReference type="EMBL" id="JAULSN010000002">
    <property type="protein sequence ID" value="KAK3380076.1"/>
    <property type="molecule type" value="Genomic_DNA"/>
</dbReference>
<dbReference type="Proteomes" id="UP001287356">
    <property type="component" value="Unassembled WGS sequence"/>
</dbReference>
<dbReference type="AlphaFoldDB" id="A0AAE0TTQ6"/>
<proteinExistence type="predicted"/>
<evidence type="ECO:0000313" key="1">
    <source>
        <dbReference type="EMBL" id="KAK3380076.1"/>
    </source>
</evidence>